<evidence type="ECO:0000313" key="13">
    <source>
        <dbReference type="Proteomes" id="UP001158576"/>
    </source>
</evidence>
<keyword evidence="5" id="KW-0963">Cytoplasm</keyword>
<feature type="region of interest" description="Disordered" evidence="11">
    <location>
        <begin position="310"/>
        <end position="330"/>
    </location>
</feature>
<evidence type="ECO:0000256" key="11">
    <source>
        <dbReference type="SAM" id="MobiDB-lite"/>
    </source>
</evidence>
<dbReference type="EMBL" id="OU015567">
    <property type="protein sequence ID" value="CAG5111926.1"/>
    <property type="molecule type" value="Genomic_DNA"/>
</dbReference>
<dbReference type="Pfam" id="PF01922">
    <property type="entry name" value="SRP19"/>
    <property type="match status" value="1"/>
</dbReference>
<gene>
    <name evidence="12" type="ORF">OKIOD_LOCUS14962</name>
</gene>
<dbReference type="InterPro" id="IPR036521">
    <property type="entry name" value="SRP19-like_sf"/>
</dbReference>
<dbReference type="PANTHER" id="PTHR23188">
    <property type="entry name" value="RNA POLYMERASE II-ASSOCIATED FACTOR 1 HOMOLOG"/>
    <property type="match status" value="1"/>
</dbReference>
<evidence type="ECO:0000256" key="6">
    <source>
        <dbReference type="ARBA" id="ARBA00023135"/>
    </source>
</evidence>
<sequence>MSDCSDPEDEIIENTSDSCGHSHAPGHGHSHVHRPARPQVPEGAKNWPAIYPIYLNKFRTREQGRRIAKEEAVENPTFYEIKEILEHEGFKVFVENKVHPREPDRFFPLGPPPMGNPHRGRVKFQYKNADGTLCNPKFKNKHSLYSYIAQMIPKLKSRVEAVRMRDQAAKQKQQAAQAQSSVKLCLNASEYTSKDYHFILMYVPCSRMAPTVRVGSDSGSRTPSRRAQDTPRSGLICRVKYTNKLPDIPFDPKSVKVYPNGRDRFVEYKPTTLEKLCKVELHTDFDLDVNIDLIDPETYTVKPGTVLHPEDSKLLQEEDSKKNDSRRSGIHNRQLTFFRPSEYISQDFKQYGSNAKDKVESKLGAGVKDRFKDEEIYKDRDAQIKAIEKTFKDVQQDVSEHYSKKDVHAVEVLPLLPDFETWKHPCAQVIFDTDPAPKGHSKEAQLDIMSQAIIRGMQDEENQQFVAYFLPTQETMEQRTRDKSLGLDFDDDTTYDYKLAKEYNWNVKNKASKGYEENFFFCYRPNDGVYYNELETRVRLSKRVRQKTTEGVDNLTNYFNTVLRVQHRENTEDEDKAQKMRENALMNTSDHSDEDDDDSSDASSVAAKDSDAEGEPGESSPKRRGTNSDSDSNDEGDTTARAGETITKSDSDSDSDDDADAQKKVFGDSDSDSSMSE</sequence>
<evidence type="ECO:0000256" key="1">
    <source>
        <dbReference type="ARBA" id="ARBA00004123"/>
    </source>
</evidence>
<dbReference type="InterPro" id="IPR007133">
    <property type="entry name" value="RNA_pol_II-assoc_Paf1"/>
</dbReference>
<accession>A0ABN7T2T5</accession>
<evidence type="ECO:0000256" key="10">
    <source>
        <dbReference type="ARBA" id="ARBA00045518"/>
    </source>
</evidence>
<feature type="region of interest" description="Disordered" evidence="11">
    <location>
        <begin position="587"/>
        <end position="677"/>
    </location>
</feature>
<dbReference type="Pfam" id="PF03985">
    <property type="entry name" value="Paf1"/>
    <property type="match status" value="1"/>
</dbReference>
<comment type="function">
    <text evidence="10">Component of the signal recognition particle (SRP) complex, a ribonucleoprotein complex that mediates the cotranslational targeting of secretory and membrane proteins to the endoplasmic reticulum (ER). Binds directly to 7SL RNA. Mediates binding of SRP54 to the SRP complex.</text>
</comment>
<feature type="region of interest" description="Disordered" evidence="11">
    <location>
        <begin position="1"/>
        <end position="44"/>
    </location>
</feature>
<dbReference type="PANTHER" id="PTHR23188:SF12">
    <property type="entry name" value="RNA POLYMERASE II-ASSOCIATED FACTOR 1 HOMOLOG"/>
    <property type="match status" value="1"/>
</dbReference>
<dbReference type="Proteomes" id="UP001158576">
    <property type="component" value="Chromosome 2"/>
</dbReference>
<evidence type="ECO:0000256" key="2">
    <source>
        <dbReference type="ARBA" id="ARBA00007560"/>
    </source>
</evidence>
<feature type="compositionally biased region" description="Basic and acidic residues" evidence="11">
    <location>
        <begin position="310"/>
        <end position="327"/>
    </location>
</feature>
<keyword evidence="13" id="KW-1185">Reference proteome</keyword>
<keyword evidence="6" id="KW-0733">Signal recognition particle</keyword>
<evidence type="ECO:0000256" key="9">
    <source>
        <dbReference type="ARBA" id="ARBA00033772"/>
    </source>
</evidence>
<dbReference type="SUPFAM" id="SSF69695">
    <property type="entry name" value="SRP19"/>
    <property type="match status" value="1"/>
</dbReference>
<feature type="compositionally biased region" description="Acidic residues" evidence="11">
    <location>
        <begin position="1"/>
        <end position="12"/>
    </location>
</feature>
<dbReference type="Gene3D" id="3.30.56.30">
    <property type="entry name" value="Signal recognition particle, SRP19-like subunit"/>
    <property type="match status" value="1"/>
</dbReference>
<evidence type="ECO:0000256" key="3">
    <source>
        <dbReference type="ARBA" id="ARBA00008910"/>
    </source>
</evidence>
<comment type="similarity">
    <text evidence="3">Belongs to the SRP19 family.</text>
</comment>
<dbReference type="InterPro" id="IPR002778">
    <property type="entry name" value="Signal_recog_particle_SRP19"/>
</dbReference>
<evidence type="ECO:0000256" key="7">
    <source>
        <dbReference type="ARBA" id="ARBA00023242"/>
    </source>
</evidence>
<reference evidence="12 13" key="1">
    <citation type="submission" date="2021-04" db="EMBL/GenBank/DDBJ databases">
        <authorList>
            <person name="Bliznina A."/>
        </authorList>
    </citation>
    <scope>NUCLEOTIDE SEQUENCE [LARGE SCALE GENOMIC DNA]</scope>
</reference>
<comment type="subcellular location">
    <subcellularLocation>
        <location evidence="1">Nucleus</location>
    </subcellularLocation>
</comment>
<keyword evidence="8" id="KW-0687">Ribonucleoprotein</keyword>
<comment type="similarity">
    <text evidence="2">Belongs to the PAF1 family.</text>
</comment>
<evidence type="ECO:0000256" key="4">
    <source>
        <dbReference type="ARBA" id="ARBA00020462"/>
    </source>
</evidence>
<feature type="compositionally biased region" description="Basic residues" evidence="11">
    <location>
        <begin position="24"/>
        <end position="36"/>
    </location>
</feature>
<organism evidence="12 13">
    <name type="scientific">Oikopleura dioica</name>
    <name type="common">Tunicate</name>
    <dbReference type="NCBI Taxonomy" id="34765"/>
    <lineage>
        <taxon>Eukaryota</taxon>
        <taxon>Metazoa</taxon>
        <taxon>Chordata</taxon>
        <taxon>Tunicata</taxon>
        <taxon>Appendicularia</taxon>
        <taxon>Copelata</taxon>
        <taxon>Oikopleuridae</taxon>
        <taxon>Oikopleura</taxon>
    </lineage>
</organism>
<evidence type="ECO:0000256" key="8">
    <source>
        <dbReference type="ARBA" id="ARBA00023274"/>
    </source>
</evidence>
<proteinExistence type="inferred from homology"/>
<protein>
    <recommendedName>
        <fullName evidence="4">RNA polymerase II-associated factor 1 homolog</fullName>
    </recommendedName>
    <alternativeName>
        <fullName evidence="9">Signal recognition particle 19 kDa protein</fullName>
    </alternativeName>
</protein>
<evidence type="ECO:0000256" key="5">
    <source>
        <dbReference type="ARBA" id="ARBA00022490"/>
    </source>
</evidence>
<name>A0ABN7T2T5_OIKDI</name>
<keyword evidence="7" id="KW-0539">Nucleus</keyword>
<evidence type="ECO:0000313" key="12">
    <source>
        <dbReference type="EMBL" id="CAG5111926.1"/>
    </source>
</evidence>